<dbReference type="AlphaFoldDB" id="A0AAD7GSZ1"/>
<comment type="caution">
    <text evidence="2">The sequence shown here is derived from an EMBL/GenBank/DDBJ whole genome shotgun (WGS) entry which is preliminary data.</text>
</comment>
<keyword evidence="3" id="KW-1185">Reference proteome</keyword>
<protein>
    <submittedName>
        <fullName evidence="2">Uncharacterized protein</fullName>
    </submittedName>
</protein>
<proteinExistence type="predicted"/>
<evidence type="ECO:0000313" key="2">
    <source>
        <dbReference type="EMBL" id="KAJ7704549.1"/>
    </source>
</evidence>
<feature type="chain" id="PRO_5042055586" evidence="1">
    <location>
        <begin position="25"/>
        <end position="128"/>
    </location>
</feature>
<reference evidence="2" key="1">
    <citation type="submission" date="2023-03" db="EMBL/GenBank/DDBJ databases">
        <title>Massive genome expansion in bonnet fungi (Mycena s.s.) driven by repeated elements and novel gene families across ecological guilds.</title>
        <authorList>
            <consortium name="Lawrence Berkeley National Laboratory"/>
            <person name="Harder C.B."/>
            <person name="Miyauchi S."/>
            <person name="Viragh M."/>
            <person name="Kuo A."/>
            <person name="Thoen E."/>
            <person name="Andreopoulos B."/>
            <person name="Lu D."/>
            <person name="Skrede I."/>
            <person name="Drula E."/>
            <person name="Henrissat B."/>
            <person name="Morin E."/>
            <person name="Kohler A."/>
            <person name="Barry K."/>
            <person name="LaButti K."/>
            <person name="Morin E."/>
            <person name="Salamov A."/>
            <person name="Lipzen A."/>
            <person name="Mereny Z."/>
            <person name="Hegedus B."/>
            <person name="Baldrian P."/>
            <person name="Stursova M."/>
            <person name="Weitz H."/>
            <person name="Taylor A."/>
            <person name="Grigoriev I.V."/>
            <person name="Nagy L.G."/>
            <person name="Martin F."/>
            <person name="Kauserud H."/>
        </authorList>
    </citation>
    <scope>NUCLEOTIDE SEQUENCE</scope>
    <source>
        <strain evidence="2">CBHHK067</strain>
    </source>
</reference>
<organism evidence="2 3">
    <name type="scientific">Mycena rosella</name>
    <name type="common">Pink bonnet</name>
    <name type="synonym">Agaricus rosellus</name>
    <dbReference type="NCBI Taxonomy" id="1033263"/>
    <lineage>
        <taxon>Eukaryota</taxon>
        <taxon>Fungi</taxon>
        <taxon>Dikarya</taxon>
        <taxon>Basidiomycota</taxon>
        <taxon>Agaricomycotina</taxon>
        <taxon>Agaricomycetes</taxon>
        <taxon>Agaricomycetidae</taxon>
        <taxon>Agaricales</taxon>
        <taxon>Marasmiineae</taxon>
        <taxon>Mycenaceae</taxon>
        <taxon>Mycena</taxon>
    </lineage>
</organism>
<accession>A0AAD7GSZ1</accession>
<evidence type="ECO:0000313" key="3">
    <source>
        <dbReference type="Proteomes" id="UP001221757"/>
    </source>
</evidence>
<feature type="signal peptide" evidence="1">
    <location>
        <begin position="1"/>
        <end position="24"/>
    </location>
</feature>
<evidence type="ECO:0000256" key="1">
    <source>
        <dbReference type="SAM" id="SignalP"/>
    </source>
</evidence>
<name>A0AAD7GSZ1_MYCRO</name>
<dbReference type="Proteomes" id="UP001221757">
    <property type="component" value="Unassembled WGS sequence"/>
</dbReference>
<keyword evidence="1" id="KW-0732">Signal</keyword>
<sequence>MSNSNPMRRLPWIWCTLVLAESVADTLWSTSVLAATGMTDIKSVDRGPACRWKKNAIRQIALEQILVNSRHLYSHIMVQCVANIMVQCVALSTLILDVRRGMLDIDVRYAIVSVVAATILYCSGNQII</sequence>
<gene>
    <name evidence="2" type="ORF">B0H17DRAFT_1126862</name>
</gene>
<dbReference type="EMBL" id="JARKIE010000010">
    <property type="protein sequence ID" value="KAJ7704549.1"/>
    <property type="molecule type" value="Genomic_DNA"/>
</dbReference>